<dbReference type="OrthoDB" id="119964at2"/>
<dbReference type="Proteomes" id="UP000286576">
    <property type="component" value="Unassembled WGS sequence"/>
</dbReference>
<evidence type="ECO:0000313" key="2">
    <source>
        <dbReference type="EMBL" id="RIV82681.1"/>
    </source>
</evidence>
<feature type="transmembrane region" description="Helical" evidence="1">
    <location>
        <begin position="144"/>
        <end position="162"/>
    </location>
</feature>
<dbReference type="AlphaFoldDB" id="A0A418NMT6"/>
<keyword evidence="1" id="KW-0812">Transmembrane</keyword>
<protein>
    <submittedName>
        <fullName evidence="2">Uncharacterized protein</fullName>
    </submittedName>
</protein>
<keyword evidence="3" id="KW-1185">Reference proteome</keyword>
<reference evidence="2 3" key="1">
    <citation type="submission" date="2018-08" db="EMBL/GenBank/DDBJ databases">
        <title>Erythrobacter zhengii sp.nov., a bacterium isolated from deep-sea sediment.</title>
        <authorList>
            <person name="Fang C."/>
            <person name="Wu Y.-H."/>
            <person name="Sun C."/>
            <person name="Wang H."/>
            <person name="Cheng H."/>
            <person name="Meng F.-X."/>
            <person name="Wang C.-S."/>
            <person name="Xu X.-W."/>
        </authorList>
    </citation>
    <scope>NUCLEOTIDE SEQUENCE [LARGE SCALE GENOMIC DNA]</scope>
    <source>
        <strain evidence="2 3">V18</strain>
    </source>
</reference>
<feature type="transmembrane region" description="Helical" evidence="1">
    <location>
        <begin position="174"/>
        <end position="193"/>
    </location>
</feature>
<dbReference type="RefSeq" id="WP_119588230.1">
    <property type="nucleotide sequence ID" value="NZ_CAWODQ010000008.1"/>
</dbReference>
<gene>
    <name evidence="2" type="ORF">D2V07_17705</name>
</gene>
<feature type="transmembrane region" description="Helical" evidence="1">
    <location>
        <begin position="109"/>
        <end position="132"/>
    </location>
</feature>
<evidence type="ECO:0000256" key="1">
    <source>
        <dbReference type="SAM" id="Phobius"/>
    </source>
</evidence>
<proteinExistence type="predicted"/>
<sequence>MMNVADAETRQTARPGLWAGLFAVNMALIAVLSITDALEQPVPVILIALNCVLLIPMVKAALRRMEDKGAVTTAVRRYNRRFLGASLLYAVSMIGAGTATNYIAANSPLMWALAVLPMLPAFGMIWAMMRYLAEETDEYQRHRAVQASMVGLALVLVLGTGWGFLETFGLVPHIWAWWVFPAWAMGLGIGMAISEWRHGGSA</sequence>
<comment type="caution">
    <text evidence="2">The sequence shown here is derived from an EMBL/GenBank/DDBJ whole genome shotgun (WGS) entry which is preliminary data.</text>
</comment>
<feature type="transmembrane region" description="Helical" evidence="1">
    <location>
        <begin position="82"/>
        <end position="103"/>
    </location>
</feature>
<evidence type="ECO:0000313" key="3">
    <source>
        <dbReference type="Proteomes" id="UP000286576"/>
    </source>
</evidence>
<keyword evidence="1" id="KW-1133">Transmembrane helix</keyword>
<dbReference type="EMBL" id="QXFL01000016">
    <property type="protein sequence ID" value="RIV82681.1"/>
    <property type="molecule type" value="Genomic_DNA"/>
</dbReference>
<name>A0A418NMT6_9SPHN</name>
<accession>A0A418NMT6</accession>
<organism evidence="2 3">
    <name type="scientific">Aurantiacibacter zhengii</name>
    <dbReference type="NCBI Taxonomy" id="2307003"/>
    <lineage>
        <taxon>Bacteria</taxon>
        <taxon>Pseudomonadati</taxon>
        <taxon>Pseudomonadota</taxon>
        <taxon>Alphaproteobacteria</taxon>
        <taxon>Sphingomonadales</taxon>
        <taxon>Erythrobacteraceae</taxon>
        <taxon>Aurantiacibacter</taxon>
    </lineage>
</organism>
<feature type="transmembrane region" description="Helical" evidence="1">
    <location>
        <begin position="16"/>
        <end position="35"/>
    </location>
</feature>
<keyword evidence="1" id="KW-0472">Membrane</keyword>
<feature type="transmembrane region" description="Helical" evidence="1">
    <location>
        <begin position="41"/>
        <end position="62"/>
    </location>
</feature>